<dbReference type="HOGENOM" id="CLU_000445_69_17_0"/>
<evidence type="ECO:0000313" key="4">
    <source>
        <dbReference type="Proteomes" id="UP000007039"/>
    </source>
</evidence>
<dbReference type="eggNOG" id="COG0745">
    <property type="taxonomic scope" value="Bacteria"/>
</dbReference>
<reference evidence="3 4" key="2">
    <citation type="journal article" date="2011" name="Stand. Genomic Sci.">
        <title>Complete genome sequence of Calditerrivibrio nitroreducens type strain (Yu37-1).</title>
        <authorList>
            <person name="Pitluck S."/>
            <person name="Sikorski J."/>
            <person name="Zeytun A."/>
            <person name="Lapidus A."/>
            <person name="Nolan M."/>
            <person name="Lucas S."/>
            <person name="Hammon N."/>
            <person name="Deshpande S."/>
            <person name="Cheng J.F."/>
            <person name="Tapia R."/>
            <person name="Han C."/>
            <person name="Goodwin L."/>
            <person name="Liolios K."/>
            <person name="Pagani I."/>
            <person name="Ivanova N."/>
            <person name="Mavromatis K."/>
            <person name="Pati A."/>
            <person name="Chen A."/>
            <person name="Palaniappan K."/>
            <person name="Hauser L."/>
            <person name="Chang Y.J."/>
            <person name="Jeffries C.D."/>
            <person name="Detter J.C."/>
            <person name="Brambilla E."/>
            <person name="Djao O.D."/>
            <person name="Rohde M."/>
            <person name="Spring S."/>
            <person name="Goker M."/>
            <person name="Woyke T."/>
            <person name="Bristow J."/>
            <person name="Eisen J.A."/>
            <person name="Markowitz V."/>
            <person name="Hugenholtz P."/>
            <person name="Kyrpides N.C."/>
            <person name="Klenk H.P."/>
            <person name="Land M."/>
        </authorList>
    </citation>
    <scope>NUCLEOTIDE SEQUENCE [LARGE SCALE GENOMIC DNA]</scope>
    <source>
        <strain evidence="4">DSM 19672 / NBRC 101217 / Yu37-1</strain>
    </source>
</reference>
<name>E4TGU5_CALNY</name>
<accession>E4TGU5</accession>
<feature type="modified residue" description="4-aspartylphosphate" evidence="1">
    <location>
        <position position="64"/>
    </location>
</feature>
<evidence type="ECO:0000313" key="3">
    <source>
        <dbReference type="EMBL" id="ADR18705.1"/>
    </source>
</evidence>
<dbReference type="InterPro" id="IPR001789">
    <property type="entry name" value="Sig_transdc_resp-reg_receiver"/>
</dbReference>
<dbReference type="OrthoDB" id="5510574at2"/>
<dbReference type="GO" id="GO:0000160">
    <property type="term" value="P:phosphorelay signal transduction system"/>
    <property type="evidence" value="ECO:0007669"/>
    <property type="project" value="InterPro"/>
</dbReference>
<dbReference type="Gene3D" id="3.40.50.2300">
    <property type="match status" value="1"/>
</dbReference>
<dbReference type="SUPFAM" id="SSF52172">
    <property type="entry name" value="CheY-like"/>
    <property type="match status" value="1"/>
</dbReference>
<dbReference type="RefSeq" id="WP_013450918.1">
    <property type="nucleotide sequence ID" value="NC_014758.1"/>
</dbReference>
<dbReference type="AlphaFoldDB" id="E4TGU5"/>
<evidence type="ECO:0000256" key="1">
    <source>
        <dbReference type="PROSITE-ProRule" id="PRU00169"/>
    </source>
</evidence>
<sequence length="143" mass="16466">MKSDVVEILLVEDNEYDAELTIRALKKANVVNGLKWLKDGEEALEYIFGDENNVKTSMKLILLDLKMPKVDGLEVAKRLKSDNRTKFMPVVILTSSEDEVDRIKAYEFGVNSYIIKPVDFEKFFDAVQKVGLYWLLFNKTPEV</sequence>
<dbReference type="InterPro" id="IPR011006">
    <property type="entry name" value="CheY-like_superfamily"/>
</dbReference>
<dbReference type="PANTHER" id="PTHR44520:SF1">
    <property type="entry name" value="TWO-COMPONENT SYSTEM REGULATORY PROTEIN"/>
    <property type="match status" value="1"/>
</dbReference>
<dbReference type="Proteomes" id="UP000007039">
    <property type="component" value="Chromosome"/>
</dbReference>
<dbReference type="PANTHER" id="PTHR44520">
    <property type="entry name" value="RESPONSE REGULATOR RCP1-RELATED"/>
    <property type="match status" value="1"/>
</dbReference>
<dbReference type="EMBL" id="CP002347">
    <property type="protein sequence ID" value="ADR18705.1"/>
    <property type="molecule type" value="Genomic_DNA"/>
</dbReference>
<dbReference type="InterPro" id="IPR052893">
    <property type="entry name" value="TCS_response_regulator"/>
</dbReference>
<dbReference type="CDD" id="cd17557">
    <property type="entry name" value="REC_Rcp-like"/>
    <property type="match status" value="1"/>
</dbReference>
<keyword evidence="4" id="KW-1185">Reference proteome</keyword>
<dbReference type="PROSITE" id="PS50110">
    <property type="entry name" value="RESPONSE_REGULATORY"/>
    <property type="match status" value="1"/>
</dbReference>
<dbReference type="STRING" id="768670.Calni_0794"/>
<evidence type="ECO:0000259" key="2">
    <source>
        <dbReference type="PROSITE" id="PS50110"/>
    </source>
</evidence>
<dbReference type="Pfam" id="PF00072">
    <property type="entry name" value="Response_reg"/>
    <property type="match status" value="1"/>
</dbReference>
<protein>
    <submittedName>
        <fullName evidence="3">Response regulator receiver protein</fullName>
    </submittedName>
</protein>
<dbReference type="SMART" id="SM00448">
    <property type="entry name" value="REC"/>
    <property type="match status" value="1"/>
</dbReference>
<proteinExistence type="predicted"/>
<feature type="domain" description="Response regulatory" evidence="2">
    <location>
        <begin position="7"/>
        <end position="131"/>
    </location>
</feature>
<gene>
    <name evidence="3" type="ordered locus">Calni_0794</name>
</gene>
<keyword evidence="1" id="KW-0597">Phosphoprotein</keyword>
<dbReference type="KEGG" id="cni:Calni_0794"/>
<organism evidence="3 4">
    <name type="scientific">Calditerrivibrio nitroreducens (strain DSM 19672 / NBRC 101217 / Yu37-1)</name>
    <dbReference type="NCBI Taxonomy" id="768670"/>
    <lineage>
        <taxon>Bacteria</taxon>
        <taxon>Pseudomonadati</taxon>
        <taxon>Deferribacterota</taxon>
        <taxon>Deferribacteres</taxon>
        <taxon>Deferribacterales</taxon>
        <taxon>Calditerrivibrionaceae</taxon>
    </lineage>
</organism>
<reference key="1">
    <citation type="submission" date="2010-11" db="EMBL/GenBank/DDBJ databases">
        <title>The complete genome of chromosome of Calditerrivibrio nitroreducens DSM 19672.</title>
        <authorList>
            <consortium name="US DOE Joint Genome Institute (JGI-PGF)"/>
            <person name="Lucas S."/>
            <person name="Copeland A."/>
            <person name="Lapidus A."/>
            <person name="Bruce D."/>
            <person name="Goodwin L."/>
            <person name="Pitluck S."/>
            <person name="Kyrpides N."/>
            <person name="Mavromatis K."/>
            <person name="Ivanova N."/>
            <person name="Mikhailova N."/>
            <person name="Zeytun A."/>
            <person name="Brettin T."/>
            <person name="Detter J.C."/>
            <person name="Tapia R."/>
            <person name="Han C."/>
            <person name="Land M."/>
            <person name="Hauser L."/>
            <person name="Markowitz V."/>
            <person name="Cheng J.-F."/>
            <person name="Hugenholtz P."/>
            <person name="Woyke T."/>
            <person name="Wu D."/>
            <person name="Spring S."/>
            <person name="Schroeder M."/>
            <person name="Brambilla E."/>
            <person name="Klenk H.-P."/>
            <person name="Eisen J.A."/>
        </authorList>
    </citation>
    <scope>NUCLEOTIDE SEQUENCE [LARGE SCALE GENOMIC DNA]</scope>
    <source>
        <strain>DSM 19672</strain>
    </source>
</reference>